<dbReference type="InterPro" id="IPR046873">
    <property type="entry name" value="HisK-N-like"/>
</dbReference>
<feature type="region of interest" description="Disordered" evidence="1">
    <location>
        <begin position="267"/>
        <end position="287"/>
    </location>
</feature>
<name>A0AA40HVF9_CNENI</name>
<reference evidence="3" key="1">
    <citation type="submission" date="2023-06" db="EMBL/GenBank/DDBJ databases">
        <title>Reference genome for the Northern bat (Eptesicus nilssonii), a most northern bat species.</title>
        <authorList>
            <person name="Laine V.N."/>
            <person name="Pulliainen A.T."/>
            <person name="Lilley T.M."/>
        </authorList>
    </citation>
    <scope>NUCLEOTIDE SEQUENCE</scope>
    <source>
        <strain evidence="3">BLF_Eptnil</strain>
        <tissue evidence="3">Kidney</tissue>
    </source>
</reference>
<proteinExistence type="predicted"/>
<dbReference type="Proteomes" id="UP001177744">
    <property type="component" value="Unassembled WGS sequence"/>
</dbReference>
<feature type="compositionally biased region" description="Acidic residues" evidence="1">
    <location>
        <begin position="267"/>
        <end position="281"/>
    </location>
</feature>
<organism evidence="3 4">
    <name type="scientific">Cnephaeus nilssonii</name>
    <name type="common">Northern bat</name>
    <name type="synonym">Eptesicus nilssonii</name>
    <dbReference type="NCBI Taxonomy" id="3371016"/>
    <lineage>
        <taxon>Eukaryota</taxon>
        <taxon>Metazoa</taxon>
        <taxon>Chordata</taxon>
        <taxon>Craniata</taxon>
        <taxon>Vertebrata</taxon>
        <taxon>Euteleostomi</taxon>
        <taxon>Mammalia</taxon>
        <taxon>Eutheria</taxon>
        <taxon>Laurasiatheria</taxon>
        <taxon>Chiroptera</taxon>
        <taxon>Yangochiroptera</taxon>
        <taxon>Vespertilionidae</taxon>
        <taxon>Cnephaeus</taxon>
    </lineage>
</organism>
<feature type="region of interest" description="Disordered" evidence="1">
    <location>
        <begin position="371"/>
        <end position="392"/>
    </location>
</feature>
<protein>
    <recommendedName>
        <fullName evidence="2">MAP3K HisK-N-like globin domain-containing protein</fullName>
    </recommendedName>
</protein>
<dbReference type="EMBL" id="JAULJE010000010">
    <property type="protein sequence ID" value="KAK1338047.1"/>
    <property type="molecule type" value="Genomic_DNA"/>
</dbReference>
<sequence length="468" mass="53072">MCVYVVFCFSSHSSFTWIKCRHFSMRMFFPSINSLSPSGQAEYLRSISLPVPVLVEDTSSSSEYGSVSPDTELKVDPFSFKTRAKSCGEKDVKGMRTLFLGIPDENFEDHSAPPSPEEKDSGFFMLRKDSERRATLYRILKEDQDKVVRNLMESLAQGPEEPKLKWEHITTLITSLREFVRSTDRKIIATTLSKLKLELDFDSHGISQVQVVLFSFQDAVNKVLRNHNIKPHWMFALDSIIRKAVQTAITILVPELRPHFSLASESDTADQEDLDAEDDHEEQPPNRIVRRPHAILEDAVATSGVSTLSSTVSHNSQNAHRSLNVQLGRMKIETNRLLEALVQKEKELQALLHYAIEEKDQEIKHLKLKSQPIDIPGSPAHRSTAGRNTEDSKLTDWLRENGADEDTISQVEETSSLKAKQSLFFYKGNVGMKCSLPHVLVSLNRGGMLCTLWKAITDFRDKQRDKQT</sequence>
<gene>
    <name evidence="3" type="ORF">QTO34_001155</name>
</gene>
<evidence type="ECO:0000256" key="1">
    <source>
        <dbReference type="SAM" id="MobiDB-lite"/>
    </source>
</evidence>
<evidence type="ECO:0000313" key="3">
    <source>
        <dbReference type="EMBL" id="KAK1338047.1"/>
    </source>
</evidence>
<evidence type="ECO:0000313" key="4">
    <source>
        <dbReference type="Proteomes" id="UP001177744"/>
    </source>
</evidence>
<dbReference type="Pfam" id="PF20302">
    <property type="entry name" value="HisK-N-like"/>
    <property type="match status" value="1"/>
</dbReference>
<dbReference type="AlphaFoldDB" id="A0AA40HVF9"/>
<keyword evidence="4" id="KW-1185">Reference proteome</keyword>
<evidence type="ECO:0000259" key="2">
    <source>
        <dbReference type="Pfam" id="PF20302"/>
    </source>
</evidence>
<comment type="caution">
    <text evidence="3">The sequence shown here is derived from an EMBL/GenBank/DDBJ whole genome shotgun (WGS) entry which is preliminary data.</text>
</comment>
<feature type="domain" description="MAP3K HisK-N-like globin" evidence="2">
    <location>
        <begin position="124"/>
        <end position="255"/>
    </location>
</feature>
<accession>A0AA40HVF9</accession>